<accession>A0AAE0J558</accession>
<dbReference type="Proteomes" id="UP001286456">
    <property type="component" value="Unassembled WGS sequence"/>
</dbReference>
<feature type="chain" id="PRO_5042044156" evidence="2">
    <location>
        <begin position="27"/>
        <end position="71"/>
    </location>
</feature>
<reference evidence="3" key="2">
    <citation type="submission" date="2023-06" db="EMBL/GenBank/DDBJ databases">
        <authorList>
            <consortium name="Lawrence Berkeley National Laboratory"/>
            <person name="Haridas S."/>
            <person name="Hensen N."/>
            <person name="Bonometti L."/>
            <person name="Westerberg I."/>
            <person name="Brannstrom I.O."/>
            <person name="Guillou S."/>
            <person name="Cros-Aarteil S."/>
            <person name="Calhoun S."/>
            <person name="Kuo A."/>
            <person name="Mondo S."/>
            <person name="Pangilinan J."/>
            <person name="Riley R."/>
            <person name="Labutti K."/>
            <person name="Andreopoulos B."/>
            <person name="Lipzen A."/>
            <person name="Chen C."/>
            <person name="Yanf M."/>
            <person name="Daum C."/>
            <person name="Ng V."/>
            <person name="Clum A."/>
            <person name="Steindorff A."/>
            <person name="Ohm R."/>
            <person name="Martin F."/>
            <person name="Silar P."/>
            <person name="Natvig D."/>
            <person name="Lalanne C."/>
            <person name="Gautier V."/>
            <person name="Ament-Velasquez S.L."/>
            <person name="Kruys A."/>
            <person name="Hutchinson M.I."/>
            <person name="Powell A.J."/>
            <person name="Barry K."/>
            <person name="Miller A.N."/>
            <person name="Grigoriev I.V."/>
            <person name="Debuchy R."/>
            <person name="Gladieux P."/>
            <person name="Thoren M.H."/>
            <person name="Johannesson H."/>
        </authorList>
    </citation>
    <scope>NUCLEOTIDE SEQUENCE</scope>
    <source>
        <strain evidence="3">SMH4131-1</strain>
    </source>
</reference>
<evidence type="ECO:0000256" key="1">
    <source>
        <dbReference type="SAM" id="MobiDB-lite"/>
    </source>
</evidence>
<sequence length="71" mass="7619">MIVDHGASLAAKMPGCLLMLIADVDADSVNWEGTFTGRVCTGPSGRHRDDREASASGQEMGNLEGGLNRWW</sequence>
<evidence type="ECO:0000313" key="4">
    <source>
        <dbReference type="Proteomes" id="UP001286456"/>
    </source>
</evidence>
<feature type="region of interest" description="Disordered" evidence="1">
    <location>
        <begin position="42"/>
        <end position="71"/>
    </location>
</feature>
<comment type="caution">
    <text evidence="3">The sequence shown here is derived from an EMBL/GenBank/DDBJ whole genome shotgun (WGS) entry which is preliminary data.</text>
</comment>
<reference evidence="3" key="1">
    <citation type="journal article" date="2023" name="Mol. Phylogenet. Evol.">
        <title>Genome-scale phylogeny and comparative genomics of the fungal order Sordariales.</title>
        <authorList>
            <person name="Hensen N."/>
            <person name="Bonometti L."/>
            <person name="Westerberg I."/>
            <person name="Brannstrom I.O."/>
            <person name="Guillou S."/>
            <person name="Cros-Aarteil S."/>
            <person name="Calhoun S."/>
            <person name="Haridas S."/>
            <person name="Kuo A."/>
            <person name="Mondo S."/>
            <person name="Pangilinan J."/>
            <person name="Riley R."/>
            <person name="LaButti K."/>
            <person name="Andreopoulos B."/>
            <person name="Lipzen A."/>
            <person name="Chen C."/>
            <person name="Yan M."/>
            <person name="Daum C."/>
            <person name="Ng V."/>
            <person name="Clum A."/>
            <person name="Steindorff A."/>
            <person name="Ohm R.A."/>
            <person name="Martin F."/>
            <person name="Silar P."/>
            <person name="Natvig D.O."/>
            <person name="Lalanne C."/>
            <person name="Gautier V."/>
            <person name="Ament-Velasquez S.L."/>
            <person name="Kruys A."/>
            <person name="Hutchinson M.I."/>
            <person name="Powell A.J."/>
            <person name="Barry K."/>
            <person name="Miller A.N."/>
            <person name="Grigoriev I.V."/>
            <person name="Debuchy R."/>
            <person name="Gladieux P."/>
            <person name="Hiltunen Thoren M."/>
            <person name="Johannesson H."/>
        </authorList>
    </citation>
    <scope>NUCLEOTIDE SEQUENCE</scope>
    <source>
        <strain evidence="3">SMH4131-1</strain>
    </source>
</reference>
<proteinExistence type="predicted"/>
<protein>
    <submittedName>
        <fullName evidence="3">Uncharacterized protein</fullName>
    </submittedName>
</protein>
<keyword evidence="2" id="KW-0732">Signal</keyword>
<evidence type="ECO:0000256" key="2">
    <source>
        <dbReference type="SAM" id="SignalP"/>
    </source>
</evidence>
<dbReference type="AlphaFoldDB" id="A0AAE0J558"/>
<name>A0AAE0J558_9PEZI</name>
<feature type="signal peptide" evidence="2">
    <location>
        <begin position="1"/>
        <end position="26"/>
    </location>
</feature>
<gene>
    <name evidence="3" type="ORF">B0T19DRAFT_410443</name>
</gene>
<dbReference type="EMBL" id="JAUEPO010000001">
    <property type="protein sequence ID" value="KAK3336745.1"/>
    <property type="molecule type" value="Genomic_DNA"/>
</dbReference>
<keyword evidence="4" id="KW-1185">Reference proteome</keyword>
<organism evidence="3 4">
    <name type="scientific">Cercophora scortea</name>
    <dbReference type="NCBI Taxonomy" id="314031"/>
    <lineage>
        <taxon>Eukaryota</taxon>
        <taxon>Fungi</taxon>
        <taxon>Dikarya</taxon>
        <taxon>Ascomycota</taxon>
        <taxon>Pezizomycotina</taxon>
        <taxon>Sordariomycetes</taxon>
        <taxon>Sordariomycetidae</taxon>
        <taxon>Sordariales</taxon>
        <taxon>Lasiosphaeriaceae</taxon>
        <taxon>Cercophora</taxon>
    </lineage>
</organism>
<evidence type="ECO:0000313" key="3">
    <source>
        <dbReference type="EMBL" id="KAK3336745.1"/>
    </source>
</evidence>